<dbReference type="KEGG" id="dko:I596_3262"/>
<proteinExistence type="predicted"/>
<feature type="compositionally biased region" description="Low complexity" evidence="1">
    <location>
        <begin position="35"/>
        <end position="44"/>
    </location>
</feature>
<dbReference type="RefSeq" id="WP_067649856.1">
    <property type="nucleotide sequence ID" value="NZ_CP015249.1"/>
</dbReference>
<dbReference type="Proteomes" id="UP000076830">
    <property type="component" value="Chromosome"/>
</dbReference>
<feature type="region of interest" description="Disordered" evidence="1">
    <location>
        <begin position="1"/>
        <end position="52"/>
    </location>
</feature>
<feature type="compositionally biased region" description="Basic and acidic residues" evidence="1">
    <location>
        <begin position="1"/>
        <end position="11"/>
    </location>
</feature>
<dbReference type="OrthoDB" id="9182647at2"/>
<accession>A0A160DY24</accession>
<dbReference type="PATRIC" id="fig|1300342.3.peg.3186"/>
<organism evidence="2 3">
    <name type="scientific">Dokdonella koreensis DS-123</name>
    <dbReference type="NCBI Taxonomy" id="1300342"/>
    <lineage>
        <taxon>Bacteria</taxon>
        <taxon>Pseudomonadati</taxon>
        <taxon>Pseudomonadota</taxon>
        <taxon>Gammaproteobacteria</taxon>
        <taxon>Lysobacterales</taxon>
        <taxon>Rhodanobacteraceae</taxon>
        <taxon>Dokdonella</taxon>
    </lineage>
</organism>
<dbReference type="AlphaFoldDB" id="A0A160DY24"/>
<keyword evidence="3" id="KW-1185">Reference proteome</keyword>
<sequence length="121" mass="13038">MANRTTADRTGKKPAAPGKTPARVARPVKRPPAPASGTAAAGNGKEPKKHKLVRDSFTMPRADFELIHALKERALGFKHPAKKSELLRAGLQALAALDDAALQARLERLVPLKPGRPKKRD</sequence>
<dbReference type="EMBL" id="CP015249">
    <property type="protein sequence ID" value="ANB19251.1"/>
    <property type="molecule type" value="Genomic_DNA"/>
</dbReference>
<name>A0A160DY24_9GAMM</name>
<dbReference type="STRING" id="1300342.I596_3262"/>
<evidence type="ECO:0000256" key="1">
    <source>
        <dbReference type="SAM" id="MobiDB-lite"/>
    </source>
</evidence>
<protein>
    <submittedName>
        <fullName evidence="2">Uncharacterized protein</fullName>
    </submittedName>
</protein>
<gene>
    <name evidence="2" type="ORF">I596_3262</name>
</gene>
<evidence type="ECO:0000313" key="2">
    <source>
        <dbReference type="EMBL" id="ANB19251.1"/>
    </source>
</evidence>
<evidence type="ECO:0000313" key="3">
    <source>
        <dbReference type="Proteomes" id="UP000076830"/>
    </source>
</evidence>
<reference evidence="2 3" key="1">
    <citation type="submission" date="2016-04" db="EMBL/GenBank/DDBJ databases">
        <title>Complete genome sequence of Dokdonella koreensis DS-123T.</title>
        <authorList>
            <person name="Kim J.F."/>
            <person name="Lee H."/>
            <person name="Kwak M.-J."/>
        </authorList>
    </citation>
    <scope>NUCLEOTIDE SEQUENCE [LARGE SCALE GENOMIC DNA]</scope>
    <source>
        <strain evidence="2 3">DS-123</strain>
    </source>
</reference>